<dbReference type="SUPFAM" id="SSF52540">
    <property type="entry name" value="P-loop containing nucleoside triphosphate hydrolases"/>
    <property type="match status" value="1"/>
</dbReference>
<name>A0A2S5TK24_9GAMM</name>
<dbReference type="OrthoDB" id="5298284at2"/>
<evidence type="ECO:0000313" key="1">
    <source>
        <dbReference type="EMBL" id="PPE75325.1"/>
    </source>
</evidence>
<proteinExistence type="predicted"/>
<dbReference type="Proteomes" id="UP000238220">
    <property type="component" value="Unassembled WGS sequence"/>
</dbReference>
<evidence type="ECO:0000313" key="2">
    <source>
        <dbReference type="Proteomes" id="UP000238220"/>
    </source>
</evidence>
<accession>A0A2S5TK24</accession>
<comment type="caution">
    <text evidence="1">The sequence shown here is derived from an EMBL/GenBank/DDBJ whole genome shotgun (WGS) entry which is preliminary data.</text>
</comment>
<organism evidence="1 2">
    <name type="scientific">Solimonas fluminis</name>
    <dbReference type="NCBI Taxonomy" id="2086571"/>
    <lineage>
        <taxon>Bacteria</taxon>
        <taxon>Pseudomonadati</taxon>
        <taxon>Pseudomonadota</taxon>
        <taxon>Gammaproteobacteria</taxon>
        <taxon>Nevskiales</taxon>
        <taxon>Nevskiaceae</taxon>
        <taxon>Solimonas</taxon>
    </lineage>
</organism>
<reference evidence="1 2" key="1">
    <citation type="submission" date="2018-02" db="EMBL/GenBank/DDBJ databases">
        <title>Genome sequencing of Solimonas sp. HR-BB.</title>
        <authorList>
            <person name="Lee Y."/>
            <person name="Jeon C.O."/>
        </authorList>
    </citation>
    <scope>NUCLEOTIDE SEQUENCE [LARGE SCALE GENOMIC DNA]</scope>
    <source>
        <strain evidence="1 2">HR-BB</strain>
    </source>
</reference>
<dbReference type="AlphaFoldDB" id="A0A2S5TK24"/>
<dbReference type="EMBL" id="PSNW01000001">
    <property type="protein sequence ID" value="PPE75325.1"/>
    <property type="molecule type" value="Genomic_DNA"/>
</dbReference>
<keyword evidence="2" id="KW-1185">Reference proteome</keyword>
<sequence>MGVELKLTDRELPVSPAFVDFLAHLVDGRPFTDHEWGDQLSEKLNYAHRDLAQRAPKDAERVMAHPRGRVAVARSYHWLLALLSGNQNALRELQLKFHFVNVIGIPRTGGSYLTKELYRALGMDPATVHNALAHDGFPEAGPFQLNEGANSWVVSLQTMAEYLVMVEAFFGQRPRHSGKIVVPKKLTKGIYAGGFFHRVLGEAVEHIVTLRHPVASCISTYEKSGGLPASGRFALRSNIEEWCRRDLAYVGISGENLAQMDYFDAYLRYWEQYHLYIATTGLSANRDLKVVVYGKPRMEELAQSFHHRYGSRATPGEFRLFDRAQERHPDWMKRAQPVIERVAAVWQRVQLPFPVDQIMEGW</sequence>
<dbReference type="RefSeq" id="WP_104228290.1">
    <property type="nucleotide sequence ID" value="NZ_PSNW01000001.1"/>
</dbReference>
<protein>
    <recommendedName>
        <fullName evidence="3">Sulfotransferase</fullName>
    </recommendedName>
</protein>
<gene>
    <name evidence="1" type="ORF">C3942_00010</name>
</gene>
<evidence type="ECO:0008006" key="3">
    <source>
        <dbReference type="Google" id="ProtNLM"/>
    </source>
</evidence>
<dbReference type="InterPro" id="IPR027417">
    <property type="entry name" value="P-loop_NTPase"/>
</dbReference>